<evidence type="ECO:0000313" key="1">
    <source>
        <dbReference type="EMBL" id="CAG8658621.1"/>
    </source>
</evidence>
<protein>
    <submittedName>
        <fullName evidence="1">2372_t:CDS:1</fullName>
    </submittedName>
</protein>
<dbReference type="EMBL" id="CAJVPW010015054">
    <property type="protein sequence ID" value="CAG8658621.1"/>
    <property type="molecule type" value="Genomic_DNA"/>
</dbReference>
<sequence length="211" mass="23606">MEPSYDAEILNNLLELPEPLSNNIAAILTPNYDYMVSERSLVLNIMNIAAILTPNFDSIASEQLLVSDILELSHYVISEQSSNMMEFSYDTKILESLKLLSNNIATILISNFDCEILERSLISDTMEPLYNAEILEPPELLSNNIADILISDCKVSEQSSILDIIKPLYNANNILKLPEPLPNNIAAVLSSNYDYIVSEFKQLPNYITAEG</sequence>
<organism evidence="1 2">
    <name type="scientific">Cetraspora pellucida</name>
    <dbReference type="NCBI Taxonomy" id="1433469"/>
    <lineage>
        <taxon>Eukaryota</taxon>
        <taxon>Fungi</taxon>
        <taxon>Fungi incertae sedis</taxon>
        <taxon>Mucoromycota</taxon>
        <taxon>Glomeromycotina</taxon>
        <taxon>Glomeromycetes</taxon>
        <taxon>Diversisporales</taxon>
        <taxon>Gigasporaceae</taxon>
        <taxon>Cetraspora</taxon>
    </lineage>
</organism>
<gene>
    <name evidence="1" type="ORF">SPELUC_LOCUS9183</name>
</gene>
<proteinExistence type="predicted"/>
<accession>A0ACA9NJG7</accession>
<reference evidence="1" key="1">
    <citation type="submission" date="2021-06" db="EMBL/GenBank/DDBJ databases">
        <authorList>
            <person name="Kallberg Y."/>
            <person name="Tangrot J."/>
            <person name="Rosling A."/>
        </authorList>
    </citation>
    <scope>NUCLEOTIDE SEQUENCE</scope>
    <source>
        <strain evidence="1">28 12/20/2015</strain>
    </source>
</reference>
<comment type="caution">
    <text evidence="1">The sequence shown here is derived from an EMBL/GenBank/DDBJ whole genome shotgun (WGS) entry which is preliminary data.</text>
</comment>
<feature type="non-terminal residue" evidence="1">
    <location>
        <position position="211"/>
    </location>
</feature>
<evidence type="ECO:0000313" key="2">
    <source>
        <dbReference type="Proteomes" id="UP000789366"/>
    </source>
</evidence>
<name>A0ACA9NJG7_9GLOM</name>
<keyword evidence="2" id="KW-1185">Reference proteome</keyword>
<dbReference type="Proteomes" id="UP000789366">
    <property type="component" value="Unassembled WGS sequence"/>
</dbReference>